<evidence type="ECO:0000256" key="5">
    <source>
        <dbReference type="ARBA" id="ARBA00022801"/>
    </source>
</evidence>
<feature type="region of interest" description="Disordered" evidence="7">
    <location>
        <begin position="395"/>
        <end position="419"/>
    </location>
</feature>
<evidence type="ECO:0000256" key="2">
    <source>
        <dbReference type="ARBA" id="ARBA00006676"/>
    </source>
</evidence>
<evidence type="ECO:0000256" key="6">
    <source>
        <dbReference type="ARBA" id="ARBA00022833"/>
    </source>
</evidence>
<dbReference type="GO" id="GO:0004000">
    <property type="term" value="F:adenosine deaminase activity"/>
    <property type="evidence" value="ECO:0007669"/>
    <property type="project" value="TreeGrafter"/>
</dbReference>
<reference evidence="9 10" key="1">
    <citation type="submission" date="2019-03" db="EMBL/GenBank/DDBJ databases">
        <title>The complete genome sequence of Neokomagataea sp. Jb2 NBRC113641.</title>
        <authorList>
            <person name="Chua K.-O."/>
            <person name="Chan K.-G."/>
            <person name="See-Too W.-S."/>
        </authorList>
    </citation>
    <scope>NUCLEOTIDE SEQUENCE [LARGE SCALE GENOMIC DNA]</scope>
    <source>
        <strain evidence="9 10">Jb2</strain>
    </source>
</reference>
<dbReference type="GO" id="GO:0046872">
    <property type="term" value="F:metal ion binding"/>
    <property type="evidence" value="ECO:0007669"/>
    <property type="project" value="UniProtKB-KW"/>
</dbReference>
<evidence type="ECO:0000256" key="1">
    <source>
        <dbReference type="ARBA" id="ARBA00001947"/>
    </source>
</evidence>
<comment type="caution">
    <text evidence="9">The sequence shown here is derived from an EMBL/GenBank/DDBJ whole genome shotgun (WGS) entry which is preliminary data.</text>
</comment>
<sequence length="419" mass="45640">MRDFVPGVSDRSGHDHFFGTFDRFLPLQLTRQGDMLAEARQHAADDHVRYVELMISPALGAMIASGHPLGLKDSGDLPAAHAALAPRLPALVAQARAEVDRMEERARQLLHCPPAGVAGSSQSGGISPACRVQVRYLFQSVRTLPAAEVFAQLEAGYALVKADPRFVGLNIVAPEDNPVAVRDYGLQMAMFHFLNGVMPGVSLSLHAGELTPALVPPAALQSHVWQAIETAGAQRIGHGVDVRWEKDPAGLLALMRRKHVLVEINLTSNQEILRISGAQHPFRLYRQAGVPLALSTDDEGISRGSLTQEYQKAVDWFGLRYPDLVSLSRTGLEYAFLPGQSLWQDRQPGHFVPVCRQAVVGHELPQPCQALLKGSAKARAQWQLEEDLAAFEERAAREPLFNPGPPAQHTGGGVRARQP</sequence>
<dbReference type="AlphaFoldDB" id="A0A506USC1"/>
<dbReference type="InterPro" id="IPR001365">
    <property type="entry name" value="A_deaminase_dom"/>
</dbReference>
<dbReference type="Proteomes" id="UP000315037">
    <property type="component" value="Unassembled WGS sequence"/>
</dbReference>
<gene>
    <name evidence="9" type="ORF">E3202_03525</name>
</gene>
<name>A0A506USC1_9PROT</name>
<feature type="compositionally biased region" description="Gly residues" evidence="7">
    <location>
        <begin position="410"/>
        <end position="419"/>
    </location>
</feature>
<comment type="cofactor">
    <cofactor evidence="1">
        <name>Zn(2+)</name>
        <dbReference type="ChEBI" id="CHEBI:29105"/>
    </cofactor>
</comment>
<evidence type="ECO:0000259" key="8">
    <source>
        <dbReference type="Pfam" id="PF00962"/>
    </source>
</evidence>
<comment type="similarity">
    <text evidence="2">Belongs to the metallo-dependent hydrolases superfamily. Adenosine and AMP deaminases family.</text>
</comment>
<dbReference type="Pfam" id="PF00962">
    <property type="entry name" value="A_deaminase"/>
    <property type="match status" value="1"/>
</dbReference>
<evidence type="ECO:0000313" key="9">
    <source>
        <dbReference type="EMBL" id="TPW36212.1"/>
    </source>
</evidence>
<protein>
    <recommendedName>
        <fullName evidence="3">adenosine deaminase</fullName>
        <ecNumber evidence="3">3.5.4.4</ecNumber>
    </recommendedName>
</protein>
<dbReference type="EC" id="3.5.4.4" evidence="3"/>
<dbReference type="EMBL" id="SORZ01000001">
    <property type="protein sequence ID" value="TPW36212.1"/>
    <property type="molecule type" value="Genomic_DNA"/>
</dbReference>
<dbReference type="Gene3D" id="3.20.20.140">
    <property type="entry name" value="Metal-dependent hydrolases"/>
    <property type="match status" value="1"/>
</dbReference>
<organism evidence="9 10">
    <name type="scientific">Oecophyllibacter saccharovorans</name>
    <dbReference type="NCBI Taxonomy" id="2558360"/>
    <lineage>
        <taxon>Bacteria</taxon>
        <taxon>Pseudomonadati</taxon>
        <taxon>Pseudomonadota</taxon>
        <taxon>Alphaproteobacteria</taxon>
        <taxon>Acetobacterales</taxon>
        <taxon>Acetobacteraceae</taxon>
        <taxon>Oecophyllibacter</taxon>
    </lineage>
</organism>
<dbReference type="GO" id="GO:0046103">
    <property type="term" value="P:inosine biosynthetic process"/>
    <property type="evidence" value="ECO:0007669"/>
    <property type="project" value="TreeGrafter"/>
</dbReference>
<dbReference type="InterPro" id="IPR032466">
    <property type="entry name" value="Metal_Hydrolase"/>
</dbReference>
<evidence type="ECO:0000256" key="4">
    <source>
        <dbReference type="ARBA" id="ARBA00022723"/>
    </source>
</evidence>
<dbReference type="GO" id="GO:0006154">
    <property type="term" value="P:adenosine catabolic process"/>
    <property type="evidence" value="ECO:0007669"/>
    <property type="project" value="TreeGrafter"/>
</dbReference>
<keyword evidence="6" id="KW-0862">Zinc</keyword>
<dbReference type="InterPro" id="IPR006330">
    <property type="entry name" value="Ado/ade_deaminase"/>
</dbReference>
<keyword evidence="4" id="KW-0479">Metal-binding</keyword>
<keyword evidence="10" id="KW-1185">Reference proteome</keyword>
<feature type="domain" description="Adenosine deaminase" evidence="8">
    <location>
        <begin position="130"/>
        <end position="339"/>
    </location>
</feature>
<accession>A0A506USC1</accession>
<evidence type="ECO:0000313" key="10">
    <source>
        <dbReference type="Proteomes" id="UP000315037"/>
    </source>
</evidence>
<dbReference type="PANTHER" id="PTHR11409">
    <property type="entry name" value="ADENOSINE DEAMINASE"/>
    <property type="match status" value="1"/>
</dbReference>
<keyword evidence="5" id="KW-0378">Hydrolase</keyword>
<dbReference type="SUPFAM" id="SSF51556">
    <property type="entry name" value="Metallo-dependent hydrolases"/>
    <property type="match status" value="1"/>
</dbReference>
<proteinExistence type="inferred from homology"/>
<dbReference type="GO" id="GO:0005829">
    <property type="term" value="C:cytosol"/>
    <property type="evidence" value="ECO:0007669"/>
    <property type="project" value="TreeGrafter"/>
</dbReference>
<evidence type="ECO:0000256" key="3">
    <source>
        <dbReference type="ARBA" id="ARBA00012784"/>
    </source>
</evidence>
<dbReference type="GO" id="GO:0043103">
    <property type="term" value="P:hypoxanthine salvage"/>
    <property type="evidence" value="ECO:0007669"/>
    <property type="project" value="TreeGrafter"/>
</dbReference>
<evidence type="ECO:0000256" key="7">
    <source>
        <dbReference type="SAM" id="MobiDB-lite"/>
    </source>
</evidence>
<dbReference type="PANTHER" id="PTHR11409:SF43">
    <property type="entry name" value="ADENOSINE DEAMINASE"/>
    <property type="match status" value="1"/>
</dbReference>